<sequence>MAKNEAFALAFERLAKAVDGRSWERDPEDQSDPSTVQAMQIVLHLPKQDPPKRHAVLQAAARAAVAVCLDPRAGADFEDPEHGYFARALDTWYRHRIRKVTRRARNAAWRNVQDLAGVSVENTARAFIPSAVSEVPAPIAKLQIAGTDLPASQEPEPQPGVPVLYVDASLGMSAGKTAAQVGHASMLLAGHQSLAWAERWAAQDFALSLCEVGKEEFEARCANPGAVTVVDAGFTEIAPNTPTVCALPEPVLPEPALPEPGLAC</sequence>
<dbReference type="KEGG" id="cpso:CPPEL_02350"/>
<proteinExistence type="predicted"/>
<dbReference type="OrthoDB" id="5184773at2"/>
<dbReference type="Pfam" id="PF01981">
    <property type="entry name" value="PTH2"/>
    <property type="match status" value="1"/>
</dbReference>
<protein>
    <recommendedName>
        <fullName evidence="1">peptidyl-tRNA hydrolase</fullName>
        <ecNumber evidence="1">3.1.1.29</ecNumber>
    </recommendedName>
</protein>
<keyword evidence="5" id="KW-1185">Reference proteome</keyword>
<evidence type="ECO:0000256" key="1">
    <source>
        <dbReference type="ARBA" id="ARBA00013260"/>
    </source>
</evidence>
<dbReference type="EMBL" id="CP033898">
    <property type="protein sequence ID" value="AZA08607.1"/>
    <property type="molecule type" value="Genomic_DNA"/>
</dbReference>
<reference evidence="4 5" key="1">
    <citation type="submission" date="2018-11" db="EMBL/GenBank/DDBJ databases">
        <authorList>
            <person name="Kleinhagauer T."/>
            <person name="Glaeser S.P."/>
            <person name="Spergser J."/>
            <person name="Ruckert C."/>
            <person name="Kaempfer P."/>
            <person name="Busse H.-J."/>
        </authorList>
    </citation>
    <scope>NUCLEOTIDE SEQUENCE [LARGE SCALE GENOMIC DNA]</scope>
    <source>
        <strain evidence="4 5">812CH</strain>
    </source>
</reference>
<dbReference type="InterPro" id="IPR023476">
    <property type="entry name" value="Pep_tRNA_hydro_II_dom_sf"/>
</dbReference>
<dbReference type="Proteomes" id="UP000271426">
    <property type="component" value="Chromosome"/>
</dbReference>
<dbReference type="SUPFAM" id="SSF102462">
    <property type="entry name" value="Peptidyl-tRNA hydrolase II"/>
    <property type="match status" value="1"/>
</dbReference>
<evidence type="ECO:0000256" key="3">
    <source>
        <dbReference type="ARBA" id="ARBA00048707"/>
    </source>
</evidence>
<name>A0A3G6ISW5_9CORY</name>
<comment type="catalytic activity">
    <reaction evidence="3">
        <text>an N-acyl-L-alpha-aminoacyl-tRNA + H2O = an N-acyl-L-amino acid + a tRNA + H(+)</text>
        <dbReference type="Rhea" id="RHEA:54448"/>
        <dbReference type="Rhea" id="RHEA-COMP:10123"/>
        <dbReference type="Rhea" id="RHEA-COMP:13883"/>
        <dbReference type="ChEBI" id="CHEBI:15377"/>
        <dbReference type="ChEBI" id="CHEBI:15378"/>
        <dbReference type="ChEBI" id="CHEBI:59874"/>
        <dbReference type="ChEBI" id="CHEBI:78442"/>
        <dbReference type="ChEBI" id="CHEBI:138191"/>
        <dbReference type="EC" id="3.1.1.29"/>
    </reaction>
</comment>
<keyword evidence="2 4" id="KW-0378">Hydrolase</keyword>
<organism evidence="4 5">
    <name type="scientific">Corynebacterium pseudopelargi</name>
    <dbReference type="NCBI Taxonomy" id="2080757"/>
    <lineage>
        <taxon>Bacteria</taxon>
        <taxon>Bacillati</taxon>
        <taxon>Actinomycetota</taxon>
        <taxon>Actinomycetes</taxon>
        <taxon>Mycobacteriales</taxon>
        <taxon>Corynebacteriaceae</taxon>
        <taxon>Corynebacterium</taxon>
    </lineage>
</organism>
<gene>
    <name evidence="4" type="ORF">CPPEL_02350</name>
</gene>
<dbReference type="Gene3D" id="3.40.1490.10">
    <property type="entry name" value="Bit1"/>
    <property type="match status" value="1"/>
</dbReference>
<dbReference type="RefSeq" id="WP_123959626.1">
    <property type="nucleotide sequence ID" value="NZ_CP033898.1"/>
</dbReference>
<evidence type="ECO:0000313" key="5">
    <source>
        <dbReference type="Proteomes" id="UP000271426"/>
    </source>
</evidence>
<dbReference type="EC" id="3.1.1.29" evidence="1"/>
<evidence type="ECO:0000256" key="2">
    <source>
        <dbReference type="ARBA" id="ARBA00022801"/>
    </source>
</evidence>
<dbReference type="GO" id="GO:0004045">
    <property type="term" value="F:peptidyl-tRNA hydrolase activity"/>
    <property type="evidence" value="ECO:0007669"/>
    <property type="project" value="UniProtKB-EC"/>
</dbReference>
<dbReference type="AlphaFoldDB" id="A0A3G6ISW5"/>
<evidence type="ECO:0000313" key="4">
    <source>
        <dbReference type="EMBL" id="AZA08607.1"/>
    </source>
</evidence>
<dbReference type="InterPro" id="IPR002833">
    <property type="entry name" value="PTH2"/>
</dbReference>
<accession>A0A3G6ISW5</accession>